<dbReference type="Proteomes" id="UP000808337">
    <property type="component" value="Unassembled WGS sequence"/>
</dbReference>
<dbReference type="Gene3D" id="3.40.390.10">
    <property type="entry name" value="Collagenase (Catalytic Domain)"/>
    <property type="match status" value="1"/>
</dbReference>
<keyword evidence="1" id="KW-0645">Protease</keyword>
<dbReference type="AlphaFoldDB" id="A0A9D7ST68"/>
<dbReference type="SUPFAM" id="SSF49785">
    <property type="entry name" value="Galactose-binding domain-like"/>
    <property type="match status" value="1"/>
</dbReference>
<dbReference type="InterPro" id="IPR013783">
    <property type="entry name" value="Ig-like_fold"/>
</dbReference>
<feature type="domain" description="Fibronectin type-III" evidence="3">
    <location>
        <begin position="525"/>
        <end position="620"/>
    </location>
</feature>
<evidence type="ECO:0000256" key="1">
    <source>
        <dbReference type="ARBA" id="ARBA00022670"/>
    </source>
</evidence>
<dbReference type="EMBL" id="JADKGY010000008">
    <property type="protein sequence ID" value="MBK9982875.1"/>
    <property type="molecule type" value="Genomic_DNA"/>
</dbReference>
<dbReference type="PROSITE" id="PS50853">
    <property type="entry name" value="FN3"/>
    <property type="match status" value="1"/>
</dbReference>
<dbReference type="Gene3D" id="2.60.120.260">
    <property type="entry name" value="Galactose-binding domain-like"/>
    <property type="match status" value="1"/>
</dbReference>
<proteinExistence type="predicted"/>
<dbReference type="Gene3D" id="2.60.40.10">
    <property type="entry name" value="Immunoglobulins"/>
    <property type="match status" value="2"/>
</dbReference>
<dbReference type="Pfam" id="PF13583">
    <property type="entry name" value="Reprolysin_4"/>
    <property type="match status" value="1"/>
</dbReference>
<protein>
    <submittedName>
        <fullName evidence="5">Proprotein convertase P-domain-containing protein</fullName>
    </submittedName>
</protein>
<name>A0A9D7ST68_9BACT</name>
<dbReference type="SUPFAM" id="SSF49265">
    <property type="entry name" value="Fibronectin type III"/>
    <property type="match status" value="1"/>
</dbReference>
<dbReference type="GO" id="GO:0008237">
    <property type="term" value="F:metallopeptidase activity"/>
    <property type="evidence" value="ECO:0007669"/>
    <property type="project" value="InterPro"/>
</dbReference>
<comment type="caution">
    <text evidence="5">The sequence shown here is derived from an EMBL/GenBank/DDBJ whole genome shotgun (WGS) entry which is preliminary data.</text>
</comment>
<evidence type="ECO:0000313" key="6">
    <source>
        <dbReference type="Proteomes" id="UP000808337"/>
    </source>
</evidence>
<dbReference type="InterPro" id="IPR003961">
    <property type="entry name" value="FN3_dom"/>
</dbReference>
<dbReference type="InterPro" id="IPR024079">
    <property type="entry name" value="MetalloPept_cat_dom_sf"/>
</dbReference>
<dbReference type="Pfam" id="PF01483">
    <property type="entry name" value="P_proprotein"/>
    <property type="match status" value="1"/>
</dbReference>
<dbReference type="InterPro" id="IPR002884">
    <property type="entry name" value="P_dom"/>
</dbReference>
<dbReference type="GO" id="GO:0004252">
    <property type="term" value="F:serine-type endopeptidase activity"/>
    <property type="evidence" value="ECO:0007669"/>
    <property type="project" value="InterPro"/>
</dbReference>
<dbReference type="PROSITE" id="PS51829">
    <property type="entry name" value="P_HOMO_B"/>
    <property type="match status" value="1"/>
</dbReference>
<accession>A0A9D7ST68</accession>
<keyword evidence="2" id="KW-0378">Hydrolase</keyword>
<evidence type="ECO:0000313" key="5">
    <source>
        <dbReference type="EMBL" id="MBK9982875.1"/>
    </source>
</evidence>
<dbReference type="SUPFAM" id="SSF55486">
    <property type="entry name" value="Metalloproteases ('zincins'), catalytic domain"/>
    <property type="match status" value="1"/>
</dbReference>
<gene>
    <name evidence="5" type="ORF">IPP15_10730</name>
</gene>
<feature type="domain" description="P/Homo B" evidence="4">
    <location>
        <begin position="615"/>
        <end position="764"/>
    </location>
</feature>
<dbReference type="InterPro" id="IPR036116">
    <property type="entry name" value="FN3_sf"/>
</dbReference>
<evidence type="ECO:0000256" key="2">
    <source>
        <dbReference type="ARBA" id="ARBA00022801"/>
    </source>
</evidence>
<dbReference type="GO" id="GO:0006508">
    <property type="term" value="P:proteolysis"/>
    <property type="evidence" value="ECO:0007669"/>
    <property type="project" value="UniProtKB-KW"/>
</dbReference>
<organism evidence="5 6">
    <name type="scientific">Candidatus Opimibacter skivensis</name>
    <dbReference type="NCBI Taxonomy" id="2982028"/>
    <lineage>
        <taxon>Bacteria</taxon>
        <taxon>Pseudomonadati</taxon>
        <taxon>Bacteroidota</taxon>
        <taxon>Saprospiria</taxon>
        <taxon>Saprospirales</taxon>
        <taxon>Saprospiraceae</taxon>
        <taxon>Candidatus Opimibacter</taxon>
    </lineage>
</organism>
<reference evidence="5 6" key="1">
    <citation type="submission" date="2020-10" db="EMBL/GenBank/DDBJ databases">
        <title>Connecting structure to function with the recovery of over 1000 high-quality activated sludge metagenome-assembled genomes encoding full-length rRNA genes using long-read sequencing.</title>
        <authorList>
            <person name="Singleton C.M."/>
            <person name="Petriglieri F."/>
            <person name="Kristensen J.M."/>
            <person name="Kirkegaard R.H."/>
            <person name="Michaelsen T.Y."/>
            <person name="Andersen M.H."/>
            <person name="Karst S.M."/>
            <person name="Dueholm M.S."/>
            <person name="Nielsen P.H."/>
            <person name="Albertsen M."/>
        </authorList>
    </citation>
    <scope>NUCLEOTIDE SEQUENCE [LARGE SCALE GENOMIC DNA]</scope>
    <source>
        <strain evidence="5">Ribe_18-Q3-R11-54_MAXAC.273</strain>
    </source>
</reference>
<evidence type="ECO:0000259" key="4">
    <source>
        <dbReference type="PROSITE" id="PS51829"/>
    </source>
</evidence>
<evidence type="ECO:0000259" key="3">
    <source>
        <dbReference type="PROSITE" id="PS50853"/>
    </source>
</evidence>
<dbReference type="InterPro" id="IPR008979">
    <property type="entry name" value="Galactose-bd-like_sf"/>
</dbReference>
<sequence>MSAVVNAVNRVNQVYEADITVRLILVANTNLIFYYDPATDPYTNNNGGTMLGQNQTTCDAVIGTANYDIGHVFSTGGGGVAYLNAVCTTSTKAGGVTGSGSPVGDGFWIDYVAHEMGHQFGGDHTFNSIASNCGGGNRSASSAYEVGSGTTVMAYAGICGVDDVQPHSDAYFHARSIQQISAHITGTNCAAFITLNNTAPVVTAVPDYSIPISTPFVLTGVATDPNNDPLTYCWEQYDLETTSTEPPTANDPDGPLFRSFLQSSSPNRYIPRLSDLVANVNYAWEVLPSVGRAMNFRLTVRDYHNIAGCTKEDNIVVTSVAAAGPFTVTSQNVATTWLETTNQTITWNVANTTAAPVSCSTVDIRMSYDGGFTYPTVLSLNEPNDGSATISVPVGTTTQGRVMVKASNNIFFDINNANITVNVGAPNFTVSLNPATVTECNDGTVQTSVVVGQILGFSNPVTLSLLNVPPGANVSFLPQVVIPGNNSTLTISNLGALSGTFIPVVRGTSSTGDKDANFTINLLVPPSSPTLLSPVNNGTNIDTSPLLDWSAIAGASQYDYQIATDVNFANLIQTGTVATDQYQVVSPLQQNTLYYWRVRTTNACGTSNYSAAFSFTTSNCLSVMSTNVPIAISASGTPTVMSTLTFPSSLTITDVNVLSLTGTHTYVNDLIFTLIAPNTTQDIIWNRPCAGEDNFNINFDDEAANSSWPCPPIDGLTYKPSNPMTVFDGLNSSGIWTLKIQDVANLDGGSLSTWGIKVCGVSTCQLTVTVANGSGPGSLAAALSCANNGDSIKISAALASQSIDIGATPLTINKNVVIIALGANTGITTSGIRIFEIPNTTTAAQINNLTLKSGSSLTGAAINNSGGLSLKNVTILKNVNVIGASLVQDLPGGQLTLIGNCNVQ</sequence>